<feature type="compositionally biased region" description="Pro residues" evidence="1">
    <location>
        <begin position="345"/>
        <end position="355"/>
    </location>
</feature>
<evidence type="ECO:0000256" key="1">
    <source>
        <dbReference type="SAM" id="MobiDB-lite"/>
    </source>
</evidence>
<feature type="compositionally biased region" description="Polar residues" evidence="1">
    <location>
        <begin position="184"/>
        <end position="203"/>
    </location>
</feature>
<feature type="compositionally biased region" description="Low complexity" evidence="1">
    <location>
        <begin position="254"/>
        <end position="263"/>
    </location>
</feature>
<feature type="compositionally biased region" description="Basic and acidic residues" evidence="1">
    <location>
        <begin position="512"/>
        <end position="521"/>
    </location>
</feature>
<comment type="caution">
    <text evidence="2">The sequence shown here is derived from an EMBL/GenBank/DDBJ whole genome shotgun (WGS) entry which is preliminary data.</text>
</comment>
<accession>A0A2A2L889</accession>
<dbReference type="AlphaFoldDB" id="A0A2A2L889"/>
<feature type="compositionally biased region" description="Pro residues" evidence="1">
    <location>
        <begin position="489"/>
        <end position="500"/>
    </location>
</feature>
<dbReference type="OrthoDB" id="10543621at2759"/>
<dbReference type="Proteomes" id="UP000218231">
    <property type="component" value="Unassembled WGS sequence"/>
</dbReference>
<dbReference type="EMBL" id="LIAE01007057">
    <property type="protein sequence ID" value="PAV82382.1"/>
    <property type="molecule type" value="Genomic_DNA"/>
</dbReference>
<feature type="compositionally biased region" description="Polar residues" evidence="1">
    <location>
        <begin position="96"/>
        <end position="105"/>
    </location>
</feature>
<feature type="region of interest" description="Disordered" evidence="1">
    <location>
        <begin position="70"/>
        <end position="105"/>
    </location>
</feature>
<feature type="region of interest" description="Disordered" evidence="1">
    <location>
        <begin position="175"/>
        <end position="538"/>
    </location>
</feature>
<feature type="region of interest" description="Disordered" evidence="1">
    <location>
        <begin position="1"/>
        <end position="33"/>
    </location>
</feature>
<evidence type="ECO:0000313" key="3">
    <source>
        <dbReference type="Proteomes" id="UP000218231"/>
    </source>
</evidence>
<keyword evidence="3" id="KW-1185">Reference proteome</keyword>
<feature type="compositionally biased region" description="Basic and acidic residues" evidence="1">
    <location>
        <begin position="83"/>
        <end position="95"/>
    </location>
</feature>
<feature type="compositionally biased region" description="Polar residues" evidence="1">
    <location>
        <begin position="396"/>
        <end position="425"/>
    </location>
</feature>
<name>A0A2A2L889_9BILA</name>
<organism evidence="2 3">
    <name type="scientific">Diploscapter pachys</name>
    <dbReference type="NCBI Taxonomy" id="2018661"/>
    <lineage>
        <taxon>Eukaryota</taxon>
        <taxon>Metazoa</taxon>
        <taxon>Ecdysozoa</taxon>
        <taxon>Nematoda</taxon>
        <taxon>Chromadorea</taxon>
        <taxon>Rhabditida</taxon>
        <taxon>Rhabditina</taxon>
        <taxon>Rhabditomorpha</taxon>
        <taxon>Rhabditoidea</taxon>
        <taxon>Rhabditidae</taxon>
        <taxon>Diploscapter</taxon>
    </lineage>
</organism>
<feature type="compositionally biased region" description="Basic and acidic residues" evidence="1">
    <location>
        <begin position="276"/>
        <end position="324"/>
    </location>
</feature>
<feature type="compositionally biased region" description="Low complexity" evidence="1">
    <location>
        <begin position="475"/>
        <end position="488"/>
    </location>
</feature>
<gene>
    <name evidence="2" type="ORF">WR25_18449</name>
</gene>
<sequence>MPSSDLTLVSSSSRRPLLLSHNGTSPSSSPPIPRPSPFASFLQSLLSTLLALLLTWRIFIFPSRKKEIENGERDVEMDQNPSDSDHQEQHPEDQSHLPQTQPAAPSSVLSLLNTDSLPETSSSSDNEERLPPLPALLQTSLPAYLDTINEEESDELRSVSSASFASPLTVVGPSPSPFGPSHSTASTHPISPLVRTSTENISDSEYKSPLAASPYHQKEDINVSVEDGQLLSEEEKSAEEGKSERGRESDDPRGLLLELAKLGKGQGSLTSSKPAMSDEKQHHDGVEKSEGEDTSEEKKTVKFEEAIKKEATEGPLHVVEKAAELQEEPLTARPAVSSSQIIHPNVPPPPLPNTSPPTTVASPIPMADDAPLEADRDRDQEEELVYNEERRRTVTMDDTNSLRSSSIQLNTANTTRDGLNESVASNPLDESAAVYRSSMKATDQMGPGSGTGTPLHGQDDRRSPPLDLPPPPPISSSHLSTSSASAPHQAPPSFPPPPVPSSTLFQTASSLRKPEIFDRSDQGMSSPPLASIPPSLPAAQSSYSRVSPLFSFLSPSPFMSFHLFCLVVGCEALQA</sequence>
<proteinExistence type="predicted"/>
<evidence type="ECO:0000313" key="2">
    <source>
        <dbReference type="EMBL" id="PAV82382.1"/>
    </source>
</evidence>
<feature type="compositionally biased region" description="Basic and acidic residues" evidence="1">
    <location>
        <begin position="233"/>
        <end position="253"/>
    </location>
</feature>
<protein>
    <submittedName>
        <fullName evidence="2">Uncharacterized protein</fullName>
    </submittedName>
</protein>
<feature type="compositionally biased region" description="Low complexity" evidence="1">
    <location>
        <begin position="1"/>
        <end position="20"/>
    </location>
</feature>
<reference evidence="2 3" key="1">
    <citation type="journal article" date="2017" name="Curr. Biol.">
        <title>Genome architecture and evolution of a unichromosomal asexual nematode.</title>
        <authorList>
            <person name="Fradin H."/>
            <person name="Zegar C."/>
            <person name="Gutwein M."/>
            <person name="Lucas J."/>
            <person name="Kovtun M."/>
            <person name="Corcoran D."/>
            <person name="Baugh L.R."/>
            <person name="Kiontke K."/>
            <person name="Gunsalus K."/>
            <person name="Fitch D.H."/>
            <person name="Piano F."/>
        </authorList>
    </citation>
    <scope>NUCLEOTIDE SEQUENCE [LARGE SCALE GENOMIC DNA]</scope>
    <source>
        <strain evidence="2">PF1309</strain>
    </source>
</reference>